<feature type="region of interest" description="Disordered" evidence="1">
    <location>
        <begin position="142"/>
        <end position="177"/>
    </location>
</feature>
<evidence type="ECO:0000259" key="2">
    <source>
        <dbReference type="Pfam" id="PF20149"/>
    </source>
</evidence>
<dbReference type="AlphaFoldDB" id="B0DPP6"/>
<sequence>MDLLNEQDFACQEFASYSRSHHEPIPTDCIQIHNQMMSKQAKSCSRRKNTRQNRAEPPTAPAHIPETEGPRLTAWPPTQLLVAITNTPALFNADQAVRNTNITSTPVPLRTQMLIRQGVTGQRTPTAATPQAHLTWCTHTVPPTPSCEKENTPLLASTTPSKTTPSKQSHGDDSLDIGEDEDEAAARIGDESIHQKKKGVHASDLGPARKRIIERAWRHFRFHVATFPYPDSDDQVNKWARESWYAGLGELVEGMGYISSSDPTEDEMALLWQRVYQLHGQIKLHAREVVAACLSLNNSTNIDVVNKNQELIQTYKDHNSFIFQNPFNPMEPATIFRSIMIEDMIIKRWYNERSKSEAILTPMYFEKGIPLETLALICAGLQNALDEWQTGVLMKIPFSMKVYEPVYDIHLTNLCNWHTYTATHQKSAEKLQKDLLIKDRHVNPLHSDLLRADLFAQGKCWCHHHSQHIKWIHLQ</sequence>
<dbReference type="OrthoDB" id="2840219at2759"/>
<gene>
    <name evidence="3" type="ORF">LACBIDRAFT_331512</name>
</gene>
<feature type="region of interest" description="Disordered" evidence="1">
    <location>
        <begin position="38"/>
        <end position="71"/>
    </location>
</feature>
<dbReference type="RefSeq" id="XP_001885942.1">
    <property type="nucleotide sequence ID" value="XM_001885907.1"/>
</dbReference>
<accession>B0DPP6</accession>
<protein>
    <submittedName>
        <fullName evidence="3">Predicted protein</fullName>
    </submittedName>
</protein>
<organism evidence="4">
    <name type="scientific">Laccaria bicolor (strain S238N-H82 / ATCC MYA-4686)</name>
    <name type="common">Bicoloured deceiver</name>
    <name type="synonym">Laccaria laccata var. bicolor</name>
    <dbReference type="NCBI Taxonomy" id="486041"/>
    <lineage>
        <taxon>Eukaryota</taxon>
        <taxon>Fungi</taxon>
        <taxon>Dikarya</taxon>
        <taxon>Basidiomycota</taxon>
        <taxon>Agaricomycotina</taxon>
        <taxon>Agaricomycetes</taxon>
        <taxon>Agaricomycetidae</taxon>
        <taxon>Agaricales</taxon>
        <taxon>Agaricineae</taxon>
        <taxon>Hydnangiaceae</taxon>
        <taxon>Laccaria</taxon>
    </lineage>
</organism>
<proteinExistence type="predicted"/>
<evidence type="ECO:0000256" key="1">
    <source>
        <dbReference type="SAM" id="MobiDB-lite"/>
    </source>
</evidence>
<reference evidence="3 4" key="1">
    <citation type="journal article" date="2008" name="Nature">
        <title>The genome of Laccaria bicolor provides insights into mycorrhizal symbiosis.</title>
        <authorList>
            <person name="Martin F."/>
            <person name="Aerts A."/>
            <person name="Ahren D."/>
            <person name="Brun A."/>
            <person name="Danchin E.G.J."/>
            <person name="Duchaussoy F."/>
            <person name="Gibon J."/>
            <person name="Kohler A."/>
            <person name="Lindquist E."/>
            <person name="Pereda V."/>
            <person name="Salamov A."/>
            <person name="Shapiro H.J."/>
            <person name="Wuyts J."/>
            <person name="Blaudez D."/>
            <person name="Buee M."/>
            <person name="Brokstein P."/>
            <person name="Canbaeck B."/>
            <person name="Cohen D."/>
            <person name="Courty P.E."/>
            <person name="Coutinho P.M."/>
            <person name="Delaruelle C."/>
            <person name="Detter J.C."/>
            <person name="Deveau A."/>
            <person name="DiFazio S."/>
            <person name="Duplessis S."/>
            <person name="Fraissinet-Tachet L."/>
            <person name="Lucic E."/>
            <person name="Frey-Klett P."/>
            <person name="Fourrey C."/>
            <person name="Feussner I."/>
            <person name="Gay G."/>
            <person name="Grimwood J."/>
            <person name="Hoegger P.J."/>
            <person name="Jain P."/>
            <person name="Kilaru S."/>
            <person name="Labbe J."/>
            <person name="Lin Y.C."/>
            <person name="Legue V."/>
            <person name="Le Tacon F."/>
            <person name="Marmeisse R."/>
            <person name="Melayah D."/>
            <person name="Montanini B."/>
            <person name="Muratet M."/>
            <person name="Nehls U."/>
            <person name="Niculita-Hirzel H."/>
            <person name="Oudot-Le Secq M.P."/>
            <person name="Peter M."/>
            <person name="Quesneville H."/>
            <person name="Rajashekar B."/>
            <person name="Reich M."/>
            <person name="Rouhier N."/>
            <person name="Schmutz J."/>
            <person name="Yin T."/>
            <person name="Chalot M."/>
            <person name="Henrissat B."/>
            <person name="Kuees U."/>
            <person name="Lucas S."/>
            <person name="Van de Peer Y."/>
            <person name="Podila G.K."/>
            <person name="Polle A."/>
            <person name="Pukkila P.J."/>
            <person name="Richardson P.M."/>
            <person name="Rouze P."/>
            <person name="Sanders I.R."/>
            <person name="Stajich J.E."/>
            <person name="Tunlid A."/>
            <person name="Tuskan G."/>
            <person name="Grigoriev I.V."/>
        </authorList>
    </citation>
    <scope>NUCLEOTIDE SEQUENCE [LARGE SCALE GENOMIC DNA]</scope>
    <source>
        <strain evidence="4">S238N-H82 / ATCC MYA-4686</strain>
    </source>
</reference>
<dbReference type="Proteomes" id="UP000001194">
    <property type="component" value="Unassembled WGS sequence"/>
</dbReference>
<dbReference type="Pfam" id="PF20149">
    <property type="entry name" value="DUF6532"/>
    <property type="match status" value="1"/>
</dbReference>
<dbReference type="KEGG" id="lbc:LACBIDRAFT_331512"/>
<dbReference type="InParanoid" id="B0DPP6"/>
<keyword evidence="4" id="KW-1185">Reference proteome</keyword>
<evidence type="ECO:0000313" key="3">
    <source>
        <dbReference type="EMBL" id="EDR03486.1"/>
    </source>
</evidence>
<name>B0DPP6_LACBS</name>
<dbReference type="GeneID" id="6081499"/>
<evidence type="ECO:0000313" key="4">
    <source>
        <dbReference type="Proteomes" id="UP000001194"/>
    </source>
</evidence>
<feature type="compositionally biased region" description="Low complexity" evidence="1">
    <location>
        <begin position="152"/>
        <end position="167"/>
    </location>
</feature>
<feature type="domain" description="DUF6532" evidence="2">
    <location>
        <begin position="215"/>
        <end position="417"/>
    </location>
</feature>
<dbReference type="EMBL" id="DS547124">
    <property type="protein sequence ID" value="EDR03486.1"/>
    <property type="molecule type" value="Genomic_DNA"/>
</dbReference>
<dbReference type="HOGENOM" id="CLU_574996_0_0_1"/>
<dbReference type="InterPro" id="IPR045341">
    <property type="entry name" value="DUF6532"/>
</dbReference>